<dbReference type="PIRSF" id="PIRSF010372">
    <property type="entry name" value="PaiB"/>
    <property type="match status" value="1"/>
</dbReference>
<dbReference type="PANTHER" id="PTHR35802:SF1">
    <property type="entry name" value="PROTEASE SYNTHASE AND SPORULATION PROTEIN PAI 2"/>
    <property type="match status" value="1"/>
</dbReference>
<reference evidence="1 2" key="1">
    <citation type="submission" date="2019-11" db="EMBL/GenBank/DDBJ databases">
        <authorList>
            <person name="Dong K."/>
        </authorList>
    </citation>
    <scope>NUCLEOTIDE SEQUENCE [LARGE SCALE GENOMIC DNA]</scope>
    <source>
        <strain evidence="1 2">NBRC 111993</strain>
    </source>
</reference>
<evidence type="ECO:0000313" key="1">
    <source>
        <dbReference type="EMBL" id="MTH79173.1"/>
    </source>
</evidence>
<name>A0A6L6JAG4_9RHOB</name>
<evidence type="ECO:0000313" key="2">
    <source>
        <dbReference type="Proteomes" id="UP000478183"/>
    </source>
</evidence>
<protein>
    <submittedName>
        <fullName evidence="1">FMN-binding negative transcriptional regulator</fullName>
    </submittedName>
</protein>
<dbReference type="OrthoDB" id="9794948at2"/>
<dbReference type="InterPro" id="IPR007396">
    <property type="entry name" value="TR_PAI2-type"/>
</dbReference>
<accession>A0A6L6JAG4</accession>
<dbReference type="PANTHER" id="PTHR35802">
    <property type="entry name" value="PROTEASE SYNTHASE AND SPORULATION PROTEIN PAI 2"/>
    <property type="match status" value="1"/>
</dbReference>
<dbReference type="AlphaFoldDB" id="A0A6L6JAG4"/>
<sequence>MYLPEAFEERDPVEVETVLRDYPLACIVAQTQEGLVANHIPLLMGPDGSLIGHVALKNDIHRLLAPGQQVLAIFRGEDAYVTPNAYPSKPEHHRHVPTWNYQVVHAHGTITFQHDETSKRAAVGLLTRDHERRLNGKAAWRMADAPADYMTQMLGAIVAFRIAVTRVVAKSKLSQNREPRDHAAVTEDLDARGFGSLAGRMRRQGGRSVE</sequence>
<comment type="caution">
    <text evidence="1">The sequence shown here is derived from an EMBL/GenBank/DDBJ whole genome shotgun (WGS) entry which is preliminary data.</text>
</comment>
<dbReference type="Pfam" id="PF04299">
    <property type="entry name" value="FMN_bind_2"/>
    <property type="match status" value="1"/>
</dbReference>
<dbReference type="Gene3D" id="2.30.110.10">
    <property type="entry name" value="Electron Transport, Fmn-binding Protein, Chain A"/>
    <property type="match status" value="1"/>
</dbReference>
<keyword evidence="2" id="KW-1185">Reference proteome</keyword>
<dbReference type="SUPFAM" id="SSF50475">
    <property type="entry name" value="FMN-binding split barrel"/>
    <property type="match status" value="1"/>
</dbReference>
<dbReference type="EMBL" id="WMIE01000011">
    <property type="protein sequence ID" value="MTH79173.1"/>
    <property type="molecule type" value="Genomic_DNA"/>
</dbReference>
<dbReference type="InterPro" id="IPR012349">
    <property type="entry name" value="Split_barrel_FMN-bd"/>
</dbReference>
<proteinExistence type="predicted"/>
<organism evidence="1 2">
    <name type="scientific">Paracoccus aestuariivivens</name>
    <dbReference type="NCBI Taxonomy" id="1820333"/>
    <lineage>
        <taxon>Bacteria</taxon>
        <taxon>Pseudomonadati</taxon>
        <taxon>Pseudomonadota</taxon>
        <taxon>Alphaproteobacteria</taxon>
        <taxon>Rhodobacterales</taxon>
        <taxon>Paracoccaceae</taxon>
        <taxon>Paracoccus</taxon>
    </lineage>
</organism>
<dbReference type="Proteomes" id="UP000478183">
    <property type="component" value="Unassembled WGS sequence"/>
</dbReference>
<gene>
    <name evidence="1" type="ORF">GL286_15710</name>
</gene>